<dbReference type="EMBL" id="JBHUMV010000008">
    <property type="protein sequence ID" value="MFD2755814.1"/>
    <property type="molecule type" value="Genomic_DNA"/>
</dbReference>
<keyword evidence="8" id="KW-1185">Reference proteome</keyword>
<comment type="similarity">
    <text evidence="1">Belongs to the sigma-70 factor family. ECF subfamily.</text>
</comment>
<evidence type="ECO:0000259" key="6">
    <source>
        <dbReference type="Pfam" id="PF08281"/>
    </source>
</evidence>
<dbReference type="InterPro" id="IPR013325">
    <property type="entry name" value="RNA_pol_sigma_r2"/>
</dbReference>
<dbReference type="InterPro" id="IPR013324">
    <property type="entry name" value="RNA_pol_sigma_r3/r4-like"/>
</dbReference>
<organism evidence="7 8">
    <name type="scientific">Comamonas terrae</name>
    <dbReference type="NCBI Taxonomy" id="673548"/>
    <lineage>
        <taxon>Bacteria</taxon>
        <taxon>Pseudomonadati</taxon>
        <taxon>Pseudomonadota</taxon>
        <taxon>Betaproteobacteria</taxon>
        <taxon>Burkholderiales</taxon>
        <taxon>Comamonadaceae</taxon>
        <taxon>Comamonas</taxon>
    </lineage>
</organism>
<evidence type="ECO:0000256" key="2">
    <source>
        <dbReference type="ARBA" id="ARBA00023015"/>
    </source>
</evidence>
<reference evidence="8" key="1">
    <citation type="journal article" date="2019" name="Int. J. Syst. Evol. Microbiol.">
        <title>The Global Catalogue of Microorganisms (GCM) 10K type strain sequencing project: providing services to taxonomists for standard genome sequencing and annotation.</title>
        <authorList>
            <consortium name="The Broad Institute Genomics Platform"/>
            <consortium name="The Broad Institute Genome Sequencing Center for Infectious Disease"/>
            <person name="Wu L."/>
            <person name="Ma J."/>
        </authorList>
    </citation>
    <scope>NUCLEOTIDE SEQUENCE [LARGE SCALE GENOMIC DNA]</scope>
    <source>
        <strain evidence="8">TISTR 1906</strain>
    </source>
</reference>
<dbReference type="Gene3D" id="1.10.10.10">
    <property type="entry name" value="Winged helix-like DNA-binding domain superfamily/Winged helix DNA-binding domain"/>
    <property type="match status" value="1"/>
</dbReference>
<evidence type="ECO:0000313" key="8">
    <source>
        <dbReference type="Proteomes" id="UP001597463"/>
    </source>
</evidence>
<gene>
    <name evidence="7" type="ORF">ACFSW6_17230</name>
</gene>
<sequence length="202" mass="23048">MEKSRSPQELLQAMQAGDQLALRALWQQWAGKVQLFARMQLAACGDDAAALAQEVTADVFHDVWRHPQRYDGRAAFNTWLFTLARNKAVDCLRRRQRRVELEQLASDEDLAAVQDEAPGPEAQLHSAQDRKAVLHCLRRLRNPLQREALMLWAVEDMALSDIAETQKCPENTVKTRLFHGRRNLKLCLQQWLGLNVAQGEQA</sequence>
<dbReference type="PANTHER" id="PTHR43133">
    <property type="entry name" value="RNA POLYMERASE ECF-TYPE SIGMA FACTO"/>
    <property type="match status" value="1"/>
</dbReference>
<evidence type="ECO:0000256" key="4">
    <source>
        <dbReference type="ARBA" id="ARBA00023163"/>
    </source>
</evidence>
<name>A0ABW5USC1_9BURK</name>
<dbReference type="Pfam" id="PF08281">
    <property type="entry name" value="Sigma70_r4_2"/>
    <property type="match status" value="1"/>
</dbReference>
<keyword evidence="4" id="KW-0804">Transcription</keyword>
<proteinExistence type="inferred from homology"/>
<dbReference type="InterPro" id="IPR007627">
    <property type="entry name" value="RNA_pol_sigma70_r2"/>
</dbReference>
<dbReference type="SUPFAM" id="SSF88946">
    <property type="entry name" value="Sigma2 domain of RNA polymerase sigma factors"/>
    <property type="match status" value="1"/>
</dbReference>
<comment type="caution">
    <text evidence="7">The sequence shown here is derived from an EMBL/GenBank/DDBJ whole genome shotgun (WGS) entry which is preliminary data.</text>
</comment>
<dbReference type="Proteomes" id="UP001597463">
    <property type="component" value="Unassembled WGS sequence"/>
</dbReference>
<dbReference type="Gene3D" id="1.10.1740.10">
    <property type="match status" value="1"/>
</dbReference>
<dbReference type="InterPro" id="IPR014284">
    <property type="entry name" value="RNA_pol_sigma-70_dom"/>
</dbReference>
<feature type="domain" description="RNA polymerase sigma-70 region 2" evidence="5">
    <location>
        <begin position="50"/>
        <end position="98"/>
    </location>
</feature>
<keyword evidence="2" id="KW-0805">Transcription regulation</keyword>
<evidence type="ECO:0000256" key="1">
    <source>
        <dbReference type="ARBA" id="ARBA00010641"/>
    </source>
</evidence>
<dbReference type="InterPro" id="IPR039425">
    <property type="entry name" value="RNA_pol_sigma-70-like"/>
</dbReference>
<dbReference type="PANTHER" id="PTHR43133:SF46">
    <property type="entry name" value="RNA POLYMERASE SIGMA-70 FACTOR ECF SUBFAMILY"/>
    <property type="match status" value="1"/>
</dbReference>
<dbReference type="InterPro" id="IPR036388">
    <property type="entry name" value="WH-like_DNA-bd_sf"/>
</dbReference>
<evidence type="ECO:0000256" key="3">
    <source>
        <dbReference type="ARBA" id="ARBA00023082"/>
    </source>
</evidence>
<dbReference type="RefSeq" id="WP_169798062.1">
    <property type="nucleotide sequence ID" value="NZ_BCNT01000015.1"/>
</dbReference>
<evidence type="ECO:0000259" key="5">
    <source>
        <dbReference type="Pfam" id="PF04542"/>
    </source>
</evidence>
<evidence type="ECO:0000313" key="7">
    <source>
        <dbReference type="EMBL" id="MFD2755814.1"/>
    </source>
</evidence>
<feature type="domain" description="RNA polymerase sigma factor 70 region 4 type 2" evidence="6">
    <location>
        <begin position="132"/>
        <end position="184"/>
    </location>
</feature>
<dbReference type="NCBIfam" id="TIGR02937">
    <property type="entry name" value="sigma70-ECF"/>
    <property type="match status" value="1"/>
</dbReference>
<dbReference type="Pfam" id="PF04542">
    <property type="entry name" value="Sigma70_r2"/>
    <property type="match status" value="1"/>
</dbReference>
<accession>A0ABW5USC1</accession>
<protein>
    <submittedName>
        <fullName evidence="7">RNA polymerase sigma factor</fullName>
    </submittedName>
</protein>
<keyword evidence="3" id="KW-0731">Sigma factor</keyword>
<dbReference type="InterPro" id="IPR013249">
    <property type="entry name" value="RNA_pol_sigma70_r4_t2"/>
</dbReference>
<dbReference type="SUPFAM" id="SSF88659">
    <property type="entry name" value="Sigma3 and sigma4 domains of RNA polymerase sigma factors"/>
    <property type="match status" value="1"/>
</dbReference>